<evidence type="ECO:0000256" key="3">
    <source>
        <dbReference type="ARBA" id="ARBA00023163"/>
    </source>
</evidence>
<dbReference type="InterPro" id="IPR001647">
    <property type="entry name" value="HTH_TetR"/>
</dbReference>
<evidence type="ECO:0000256" key="1">
    <source>
        <dbReference type="ARBA" id="ARBA00023015"/>
    </source>
</evidence>
<dbReference type="PROSITE" id="PS01081">
    <property type="entry name" value="HTH_TETR_1"/>
    <property type="match status" value="1"/>
</dbReference>
<keyword evidence="3" id="KW-0804">Transcription</keyword>
<name>A0A2V3W8X2_9BACI</name>
<dbReference type="GO" id="GO:0003700">
    <property type="term" value="F:DNA-binding transcription factor activity"/>
    <property type="evidence" value="ECO:0007669"/>
    <property type="project" value="TreeGrafter"/>
</dbReference>
<dbReference type="PANTHER" id="PTHR30055:SF234">
    <property type="entry name" value="HTH-TYPE TRANSCRIPTIONAL REGULATOR BETI"/>
    <property type="match status" value="1"/>
</dbReference>
<sequence>MSQKHESTQSRQQQILAAAAQLFAEFGYYKTTTAHIARTAGVTQPYIFHFFKSKEELYLAVLDQATQRINYVFTEVNAPRDMLHIEMGNAFKELLESDRNEILLTMMAYTIPEPTIRDTARDIFSLIYDRVKSKLEQAGIPNADDEASRFIGQGLTIALAETVNLPELLPWFEHDKK</sequence>
<protein>
    <submittedName>
        <fullName evidence="6">TetR family transcriptional regulator</fullName>
    </submittedName>
</protein>
<dbReference type="InterPro" id="IPR009057">
    <property type="entry name" value="Homeodomain-like_sf"/>
</dbReference>
<dbReference type="PROSITE" id="PS50977">
    <property type="entry name" value="HTH_TETR_2"/>
    <property type="match status" value="1"/>
</dbReference>
<dbReference type="PANTHER" id="PTHR30055">
    <property type="entry name" value="HTH-TYPE TRANSCRIPTIONAL REGULATOR RUTR"/>
    <property type="match status" value="1"/>
</dbReference>
<keyword evidence="2 4" id="KW-0238">DNA-binding</keyword>
<evidence type="ECO:0000259" key="5">
    <source>
        <dbReference type="PROSITE" id="PS50977"/>
    </source>
</evidence>
<dbReference type="Pfam" id="PF00440">
    <property type="entry name" value="TetR_N"/>
    <property type="match status" value="1"/>
</dbReference>
<dbReference type="AlphaFoldDB" id="A0A2V3W8X2"/>
<evidence type="ECO:0000256" key="2">
    <source>
        <dbReference type="ARBA" id="ARBA00023125"/>
    </source>
</evidence>
<feature type="domain" description="HTH tetR-type" evidence="5">
    <location>
        <begin position="9"/>
        <end position="69"/>
    </location>
</feature>
<dbReference type="InterPro" id="IPR023772">
    <property type="entry name" value="DNA-bd_HTH_TetR-type_CS"/>
</dbReference>
<organism evidence="6 7">
    <name type="scientific">Pseudogracilibacillus auburnensis</name>
    <dbReference type="NCBI Taxonomy" id="1494959"/>
    <lineage>
        <taxon>Bacteria</taxon>
        <taxon>Bacillati</taxon>
        <taxon>Bacillota</taxon>
        <taxon>Bacilli</taxon>
        <taxon>Bacillales</taxon>
        <taxon>Bacillaceae</taxon>
        <taxon>Pseudogracilibacillus</taxon>
    </lineage>
</organism>
<gene>
    <name evidence="6" type="ORF">DFR56_101484</name>
</gene>
<reference evidence="6 7" key="1">
    <citation type="submission" date="2018-05" db="EMBL/GenBank/DDBJ databases">
        <title>Genomic Encyclopedia of Type Strains, Phase IV (KMG-IV): sequencing the most valuable type-strain genomes for metagenomic binning, comparative biology and taxonomic classification.</title>
        <authorList>
            <person name="Goeker M."/>
        </authorList>
    </citation>
    <scope>NUCLEOTIDE SEQUENCE [LARGE SCALE GENOMIC DNA]</scope>
    <source>
        <strain evidence="6 7">DSM 28556</strain>
    </source>
</reference>
<proteinExistence type="predicted"/>
<evidence type="ECO:0000313" key="7">
    <source>
        <dbReference type="Proteomes" id="UP000247978"/>
    </source>
</evidence>
<dbReference type="PRINTS" id="PR00455">
    <property type="entry name" value="HTHTETR"/>
</dbReference>
<evidence type="ECO:0000313" key="6">
    <source>
        <dbReference type="EMBL" id="PXW90572.1"/>
    </source>
</evidence>
<keyword evidence="1" id="KW-0805">Transcription regulation</keyword>
<dbReference type="GO" id="GO:0000976">
    <property type="term" value="F:transcription cis-regulatory region binding"/>
    <property type="evidence" value="ECO:0007669"/>
    <property type="project" value="TreeGrafter"/>
</dbReference>
<dbReference type="EMBL" id="QJJQ01000001">
    <property type="protein sequence ID" value="PXW90572.1"/>
    <property type="molecule type" value="Genomic_DNA"/>
</dbReference>
<feature type="DNA-binding region" description="H-T-H motif" evidence="4">
    <location>
        <begin position="32"/>
        <end position="51"/>
    </location>
</feature>
<dbReference type="InterPro" id="IPR050109">
    <property type="entry name" value="HTH-type_TetR-like_transc_reg"/>
</dbReference>
<comment type="caution">
    <text evidence="6">The sequence shown here is derived from an EMBL/GenBank/DDBJ whole genome shotgun (WGS) entry which is preliminary data.</text>
</comment>
<accession>A0A2V3W8X2</accession>
<dbReference type="RefSeq" id="WP_110393820.1">
    <property type="nucleotide sequence ID" value="NZ_JADIJL010000001.1"/>
</dbReference>
<dbReference type="Proteomes" id="UP000247978">
    <property type="component" value="Unassembled WGS sequence"/>
</dbReference>
<dbReference type="Gene3D" id="1.10.357.10">
    <property type="entry name" value="Tetracycline Repressor, domain 2"/>
    <property type="match status" value="1"/>
</dbReference>
<dbReference type="OrthoDB" id="2356263at2"/>
<dbReference type="SUPFAM" id="SSF46689">
    <property type="entry name" value="Homeodomain-like"/>
    <property type="match status" value="1"/>
</dbReference>
<keyword evidence="7" id="KW-1185">Reference proteome</keyword>
<evidence type="ECO:0000256" key="4">
    <source>
        <dbReference type="PROSITE-ProRule" id="PRU00335"/>
    </source>
</evidence>